<feature type="transmembrane region" description="Helical" evidence="7">
    <location>
        <begin position="37"/>
        <end position="61"/>
    </location>
</feature>
<proteinExistence type="predicted"/>
<evidence type="ECO:0000256" key="3">
    <source>
        <dbReference type="ARBA" id="ARBA00004991"/>
    </source>
</evidence>
<dbReference type="AlphaFoldDB" id="A0A3P6S039"/>
<sequence length="165" mass="19392">MWDFWDEYIWLGENTSWSDMASTNISYPQVTDLRYTIVFGFALLVIRVLLESLVFLPVGWIGGWISSPLLPQILSHLFGKSATSKFIRHWSVNMVRVGTLILFTHDTADILLEAMRMARYAMWLKARDIIFLIFFAVWTFTRLIYYPFWILRSVLFDAPELLQVV</sequence>
<feature type="domain" description="TLC" evidence="8">
    <location>
        <begin position="90"/>
        <end position="160"/>
    </location>
</feature>
<dbReference type="Pfam" id="PF03798">
    <property type="entry name" value="TRAM_LAG1_CLN8"/>
    <property type="match status" value="1"/>
</dbReference>
<keyword evidence="10" id="KW-1185">Reference proteome</keyword>
<dbReference type="InterPro" id="IPR006634">
    <property type="entry name" value="TLC-dom"/>
</dbReference>
<evidence type="ECO:0000256" key="2">
    <source>
        <dbReference type="ARBA" id="ARBA00004760"/>
    </source>
</evidence>
<dbReference type="GO" id="GO:0016020">
    <property type="term" value="C:membrane"/>
    <property type="evidence" value="ECO:0007669"/>
    <property type="project" value="UniProtKB-SubCell"/>
</dbReference>
<dbReference type="UniPathway" id="UPA00222"/>
<dbReference type="GO" id="GO:0046513">
    <property type="term" value="P:ceramide biosynthetic process"/>
    <property type="evidence" value="ECO:0007669"/>
    <property type="project" value="InterPro"/>
</dbReference>
<feature type="transmembrane region" description="Helical" evidence="7">
    <location>
        <begin position="129"/>
        <end position="151"/>
    </location>
</feature>
<evidence type="ECO:0000256" key="7">
    <source>
        <dbReference type="SAM" id="Phobius"/>
    </source>
</evidence>
<protein>
    <recommendedName>
        <fullName evidence="8">TLC domain-containing protein</fullName>
    </recommendedName>
</protein>
<evidence type="ECO:0000256" key="1">
    <source>
        <dbReference type="ARBA" id="ARBA00004141"/>
    </source>
</evidence>
<organism evidence="9 10">
    <name type="scientific">Cylicostephanus goldi</name>
    <name type="common">Nematode worm</name>
    <dbReference type="NCBI Taxonomy" id="71465"/>
    <lineage>
        <taxon>Eukaryota</taxon>
        <taxon>Metazoa</taxon>
        <taxon>Ecdysozoa</taxon>
        <taxon>Nematoda</taxon>
        <taxon>Chromadorea</taxon>
        <taxon>Rhabditida</taxon>
        <taxon>Rhabditina</taxon>
        <taxon>Rhabditomorpha</taxon>
        <taxon>Strongyloidea</taxon>
        <taxon>Strongylidae</taxon>
        <taxon>Cylicostephanus</taxon>
    </lineage>
</organism>
<dbReference type="EMBL" id="UYRV01002485">
    <property type="protein sequence ID" value="VDK48771.1"/>
    <property type="molecule type" value="Genomic_DNA"/>
</dbReference>
<evidence type="ECO:0000256" key="4">
    <source>
        <dbReference type="ARBA" id="ARBA00022692"/>
    </source>
</evidence>
<dbReference type="PANTHER" id="PTHR12560">
    <property type="entry name" value="LONGEVITY ASSURANCE FACTOR 1 LAG1"/>
    <property type="match status" value="1"/>
</dbReference>
<reference evidence="9 10" key="1">
    <citation type="submission" date="2018-11" db="EMBL/GenBank/DDBJ databases">
        <authorList>
            <consortium name="Pathogen Informatics"/>
        </authorList>
    </citation>
    <scope>NUCLEOTIDE SEQUENCE [LARGE SCALE GENOMIC DNA]</scope>
</reference>
<evidence type="ECO:0000256" key="5">
    <source>
        <dbReference type="ARBA" id="ARBA00022989"/>
    </source>
</evidence>
<accession>A0A3P6S039</accession>
<evidence type="ECO:0000259" key="8">
    <source>
        <dbReference type="Pfam" id="PF03798"/>
    </source>
</evidence>
<evidence type="ECO:0000313" key="9">
    <source>
        <dbReference type="EMBL" id="VDK48771.1"/>
    </source>
</evidence>
<keyword evidence="5 7" id="KW-1133">Transmembrane helix</keyword>
<comment type="pathway">
    <text evidence="2">Lipid metabolism; sphingolipid metabolism.</text>
</comment>
<comment type="pathway">
    <text evidence="3">Sphingolipid metabolism.</text>
</comment>
<keyword evidence="4 7" id="KW-0812">Transmembrane</keyword>
<gene>
    <name evidence="9" type="ORF">CGOC_LOCUS1363</name>
</gene>
<evidence type="ECO:0000313" key="10">
    <source>
        <dbReference type="Proteomes" id="UP000271889"/>
    </source>
</evidence>
<dbReference type="InterPro" id="IPR016439">
    <property type="entry name" value="Lag1/Lac1-like"/>
</dbReference>
<dbReference type="PANTHER" id="PTHR12560:SF0">
    <property type="entry name" value="LD18904P"/>
    <property type="match status" value="1"/>
</dbReference>
<dbReference type="Proteomes" id="UP000271889">
    <property type="component" value="Unassembled WGS sequence"/>
</dbReference>
<dbReference type="OrthoDB" id="537032at2759"/>
<keyword evidence="6 7" id="KW-0472">Membrane</keyword>
<name>A0A3P6S039_CYLGO</name>
<evidence type="ECO:0000256" key="6">
    <source>
        <dbReference type="ARBA" id="ARBA00023136"/>
    </source>
</evidence>
<dbReference type="GO" id="GO:0050291">
    <property type="term" value="F:sphingosine N-acyltransferase activity"/>
    <property type="evidence" value="ECO:0007669"/>
    <property type="project" value="InterPro"/>
</dbReference>
<comment type="subcellular location">
    <subcellularLocation>
        <location evidence="1">Membrane</location>
        <topology evidence="1">Multi-pass membrane protein</topology>
    </subcellularLocation>
</comment>